<dbReference type="Proteomes" id="UP000006263">
    <property type="component" value="Unassembled WGS sequence"/>
</dbReference>
<comment type="caution">
    <text evidence="1">The sequence shown here is derived from an EMBL/GenBank/DDBJ whole genome shotgun (WGS) entry which is preliminary data.</text>
</comment>
<dbReference type="AlphaFoldDB" id="K6XU94"/>
<dbReference type="EMBL" id="BAEP01000040">
    <property type="protein sequence ID" value="GAC24189.1"/>
    <property type="molecule type" value="Genomic_DNA"/>
</dbReference>
<accession>K6XU94</accession>
<sequence length="50" mass="5479">MVCGHEIYATRTSIHAEFQTSSRGGCHAALVTLSSTAKKESPRQNGWEPF</sequence>
<evidence type="ECO:0000313" key="1">
    <source>
        <dbReference type="EMBL" id="GAC24189.1"/>
    </source>
</evidence>
<organism evidence="1 2">
    <name type="scientific">Paraglaciecola mesophila KMM 241</name>
    <dbReference type="NCBI Taxonomy" id="1128912"/>
    <lineage>
        <taxon>Bacteria</taxon>
        <taxon>Pseudomonadati</taxon>
        <taxon>Pseudomonadota</taxon>
        <taxon>Gammaproteobacteria</taxon>
        <taxon>Alteromonadales</taxon>
        <taxon>Alteromonadaceae</taxon>
        <taxon>Paraglaciecola</taxon>
    </lineage>
</organism>
<evidence type="ECO:0000313" key="2">
    <source>
        <dbReference type="Proteomes" id="UP000006263"/>
    </source>
</evidence>
<reference evidence="1 2" key="1">
    <citation type="journal article" date="2017" name="Antonie Van Leeuwenhoek">
        <title>Rhizobium rhizosphaerae sp. nov., a novel species isolated from rice rhizosphere.</title>
        <authorList>
            <person name="Zhao J.J."/>
            <person name="Zhang J."/>
            <person name="Zhang R.J."/>
            <person name="Zhang C.W."/>
            <person name="Yin H.Q."/>
            <person name="Zhang X.X."/>
        </authorList>
    </citation>
    <scope>NUCLEOTIDE SEQUENCE [LARGE SCALE GENOMIC DNA]</scope>
    <source>
        <strain evidence="1 2">KMM 241</strain>
    </source>
</reference>
<name>K6XU94_9ALTE</name>
<protein>
    <submittedName>
        <fullName evidence="1">Uncharacterized protein</fullName>
    </submittedName>
</protein>
<gene>
    <name evidence="1" type="ORF">GMES_1893</name>
</gene>
<proteinExistence type="predicted"/>